<dbReference type="GO" id="GO:0048193">
    <property type="term" value="P:Golgi vesicle transport"/>
    <property type="evidence" value="ECO:0007669"/>
    <property type="project" value="TreeGrafter"/>
</dbReference>
<proteinExistence type="predicted"/>
<dbReference type="Proteomes" id="UP000694416">
    <property type="component" value="Unplaced"/>
</dbReference>
<feature type="compositionally biased region" description="Basic and acidic residues" evidence="1">
    <location>
        <begin position="83"/>
        <end position="107"/>
    </location>
</feature>
<evidence type="ECO:0000313" key="3">
    <source>
        <dbReference type="Proteomes" id="UP000694416"/>
    </source>
</evidence>
<reference evidence="2" key="2">
    <citation type="submission" date="2025-09" db="UniProtKB">
        <authorList>
            <consortium name="Ensembl"/>
        </authorList>
    </citation>
    <scope>IDENTIFICATION</scope>
</reference>
<sequence>MFKKLKQKISEEQQQLQQTLAPGQASSNSSTPTRTRSRTSSFTEQLDEGTPNREAGDIQSFAQKLQLRVPSVESLFRSPIKESLFRSSSKESLVRTSSRESLNRLDLDSSTANFDPPSDMDSEAEDLVGNSDSLNKEQLIQRLRRMERSLSSYRGKYSESWLRSSS</sequence>
<evidence type="ECO:0000313" key="2">
    <source>
        <dbReference type="Ensembl" id="ENSPTEP00000021444.1"/>
    </source>
</evidence>
<evidence type="ECO:0000256" key="1">
    <source>
        <dbReference type="SAM" id="MobiDB-lite"/>
    </source>
</evidence>
<dbReference type="AlphaFoldDB" id="A0A8C9LQM9"/>
<feature type="region of interest" description="Disordered" evidence="1">
    <location>
        <begin position="1"/>
        <end position="58"/>
    </location>
</feature>
<protein>
    <submittedName>
        <fullName evidence="2">Golgin A4</fullName>
    </submittedName>
</protein>
<dbReference type="GO" id="GO:0005794">
    <property type="term" value="C:Golgi apparatus"/>
    <property type="evidence" value="ECO:0007669"/>
    <property type="project" value="TreeGrafter"/>
</dbReference>
<name>A0A8C9LQM9_9PRIM</name>
<dbReference type="PANTHER" id="PTHR19327">
    <property type="entry name" value="GOLGIN"/>
    <property type="match status" value="1"/>
</dbReference>
<keyword evidence="3" id="KW-1185">Reference proteome</keyword>
<dbReference type="PANTHER" id="PTHR19327:SF0">
    <property type="entry name" value="GOLGIN SUBFAMILY A MEMBER 4"/>
    <property type="match status" value="1"/>
</dbReference>
<accession>A0A8C9LQM9</accession>
<organism evidence="2 3">
    <name type="scientific">Piliocolobus tephrosceles</name>
    <name type="common">Ugandan red Colobus</name>
    <dbReference type="NCBI Taxonomy" id="591936"/>
    <lineage>
        <taxon>Eukaryota</taxon>
        <taxon>Metazoa</taxon>
        <taxon>Chordata</taxon>
        <taxon>Craniata</taxon>
        <taxon>Vertebrata</taxon>
        <taxon>Euteleostomi</taxon>
        <taxon>Mammalia</taxon>
        <taxon>Eutheria</taxon>
        <taxon>Euarchontoglires</taxon>
        <taxon>Primates</taxon>
        <taxon>Haplorrhini</taxon>
        <taxon>Catarrhini</taxon>
        <taxon>Cercopithecidae</taxon>
        <taxon>Colobinae</taxon>
        <taxon>Piliocolobus</taxon>
    </lineage>
</organism>
<reference evidence="2" key="1">
    <citation type="submission" date="2025-08" db="UniProtKB">
        <authorList>
            <consortium name="Ensembl"/>
        </authorList>
    </citation>
    <scope>IDENTIFICATION</scope>
</reference>
<feature type="compositionally biased region" description="Low complexity" evidence="1">
    <location>
        <begin position="26"/>
        <end position="43"/>
    </location>
</feature>
<dbReference type="Ensembl" id="ENSPTET00000030940.1">
    <property type="protein sequence ID" value="ENSPTEP00000021444.1"/>
    <property type="gene ID" value="ENSPTEG00000022487.1"/>
</dbReference>
<dbReference type="GO" id="GO:0031267">
    <property type="term" value="F:small GTPase binding"/>
    <property type="evidence" value="ECO:0007669"/>
    <property type="project" value="TreeGrafter"/>
</dbReference>
<feature type="region of interest" description="Disordered" evidence="1">
    <location>
        <begin position="83"/>
        <end position="135"/>
    </location>
</feature>